<evidence type="ECO:0000259" key="2">
    <source>
        <dbReference type="Pfam" id="PF02517"/>
    </source>
</evidence>
<comment type="caution">
    <text evidence="3">The sequence shown here is derived from an EMBL/GenBank/DDBJ whole genome shotgun (WGS) entry which is preliminary data.</text>
</comment>
<dbReference type="EMBL" id="VGJJ01000003">
    <property type="protein sequence ID" value="MBM3281895.1"/>
    <property type="molecule type" value="Genomic_DNA"/>
</dbReference>
<feature type="transmembrane region" description="Helical" evidence="1">
    <location>
        <begin position="7"/>
        <end position="29"/>
    </location>
</feature>
<protein>
    <submittedName>
        <fullName evidence="3">CPBP family intramembrane metalloprotease</fullName>
    </submittedName>
</protein>
<evidence type="ECO:0000256" key="1">
    <source>
        <dbReference type="SAM" id="Phobius"/>
    </source>
</evidence>
<reference evidence="3" key="1">
    <citation type="submission" date="2019-03" db="EMBL/GenBank/DDBJ databases">
        <title>Lake Tanganyika Metagenome-Assembled Genomes (MAGs).</title>
        <authorList>
            <person name="Tran P."/>
        </authorList>
    </citation>
    <scope>NUCLEOTIDE SEQUENCE</scope>
    <source>
        <strain evidence="3">M_DeepCast_50m_m2_156</strain>
    </source>
</reference>
<dbReference type="AlphaFoldDB" id="A0A8T4C9R0"/>
<evidence type="ECO:0000313" key="3">
    <source>
        <dbReference type="EMBL" id="MBM3281895.1"/>
    </source>
</evidence>
<feature type="domain" description="CAAX prenyl protease 2/Lysostaphin resistance protein A-like" evidence="2">
    <location>
        <begin position="92"/>
        <end position="170"/>
    </location>
</feature>
<keyword evidence="3" id="KW-0645">Protease</keyword>
<dbReference type="Proteomes" id="UP000774699">
    <property type="component" value="Unassembled WGS sequence"/>
</dbReference>
<organism evidence="3 4">
    <name type="scientific">Candidatus Iainarchaeum sp</name>
    <dbReference type="NCBI Taxonomy" id="3101447"/>
    <lineage>
        <taxon>Archaea</taxon>
        <taxon>Candidatus Iainarchaeota</taxon>
        <taxon>Candidatus Iainarchaeia</taxon>
        <taxon>Candidatus Iainarchaeales</taxon>
        <taxon>Candidatus Iainarchaeaceae</taxon>
        <taxon>Candidatus Iainarchaeum</taxon>
    </lineage>
</organism>
<dbReference type="InterPro" id="IPR003675">
    <property type="entry name" value="Rce1/LyrA-like_dom"/>
</dbReference>
<dbReference type="GO" id="GO:0008237">
    <property type="term" value="F:metallopeptidase activity"/>
    <property type="evidence" value="ECO:0007669"/>
    <property type="project" value="UniProtKB-KW"/>
</dbReference>
<keyword evidence="1" id="KW-0812">Transmembrane</keyword>
<keyword evidence="3" id="KW-0378">Hydrolase</keyword>
<dbReference type="Pfam" id="PF02517">
    <property type="entry name" value="Rce1-like"/>
    <property type="match status" value="1"/>
</dbReference>
<feature type="transmembrane region" description="Helical" evidence="1">
    <location>
        <begin position="133"/>
        <end position="150"/>
    </location>
</feature>
<accession>A0A8T4C9R0</accession>
<keyword evidence="1" id="KW-1133">Transmembrane helix</keyword>
<feature type="transmembrane region" description="Helical" evidence="1">
    <location>
        <begin position="49"/>
        <end position="67"/>
    </location>
</feature>
<name>A0A8T4C9R0_9ARCH</name>
<keyword evidence="3" id="KW-0482">Metalloprotease</keyword>
<feature type="transmembrane region" description="Helical" evidence="1">
    <location>
        <begin position="105"/>
        <end position="127"/>
    </location>
</feature>
<proteinExistence type="predicted"/>
<sequence>MESQISVTIFYALPAIGMLIASILLILFFKKPFTSIIGTFSPRQTILNGIIIFCQLLLVSLFIDLFTKSMGINDTQLVEQTISTLRTFNTETIATIIGNVAIEELFFRGIIYTWLGSAVSILLFGLFHTGYQSWIQLAASLAAGYILIRSREQNQSIFPGIIGHALYNLVIIFILSS</sequence>
<feature type="transmembrane region" description="Helical" evidence="1">
    <location>
        <begin position="157"/>
        <end position="176"/>
    </location>
</feature>
<evidence type="ECO:0000313" key="4">
    <source>
        <dbReference type="Proteomes" id="UP000774699"/>
    </source>
</evidence>
<gene>
    <name evidence="3" type="ORF">FJY86_00955</name>
</gene>
<dbReference type="GO" id="GO:0080120">
    <property type="term" value="P:CAAX-box protein maturation"/>
    <property type="evidence" value="ECO:0007669"/>
    <property type="project" value="UniProtKB-ARBA"/>
</dbReference>
<keyword evidence="1" id="KW-0472">Membrane</keyword>
<dbReference type="GO" id="GO:0004175">
    <property type="term" value="F:endopeptidase activity"/>
    <property type="evidence" value="ECO:0007669"/>
    <property type="project" value="UniProtKB-ARBA"/>
</dbReference>